<proteinExistence type="inferred from homology"/>
<dbReference type="AlphaFoldDB" id="A0A194SAW2"/>
<dbReference type="OrthoDB" id="448954at2759"/>
<dbReference type="InterPro" id="IPR044865">
    <property type="entry name" value="MRH_dom"/>
</dbReference>
<dbReference type="GO" id="GO:0005789">
    <property type="term" value="C:endoplasmic reticulum membrane"/>
    <property type="evidence" value="ECO:0007669"/>
    <property type="project" value="UniProtKB-SubCell"/>
</dbReference>
<keyword evidence="7" id="KW-1015">Disulfide bond</keyword>
<dbReference type="Pfam" id="PF07915">
    <property type="entry name" value="PRKCSH"/>
    <property type="match status" value="1"/>
</dbReference>
<dbReference type="GO" id="GO:0005788">
    <property type="term" value="C:endoplasmic reticulum lumen"/>
    <property type="evidence" value="ECO:0007669"/>
    <property type="project" value="TreeGrafter"/>
</dbReference>
<evidence type="ECO:0000256" key="1">
    <source>
        <dbReference type="ARBA" id="ARBA00004367"/>
    </source>
</evidence>
<dbReference type="GO" id="GO:0030246">
    <property type="term" value="F:carbohydrate binding"/>
    <property type="evidence" value="ECO:0007669"/>
    <property type="project" value="UniProtKB-KW"/>
</dbReference>
<dbReference type="Gene3D" id="2.70.130.10">
    <property type="entry name" value="Mannose-6-phosphate receptor binding domain"/>
    <property type="match status" value="1"/>
</dbReference>
<dbReference type="STRING" id="578459.A0A194SAW2"/>
<gene>
    <name evidence="11" type="ORF">RHOBADRAFT_52530</name>
</gene>
<evidence type="ECO:0000313" key="12">
    <source>
        <dbReference type="Proteomes" id="UP000053890"/>
    </source>
</evidence>
<feature type="domain" description="MRH" evidence="10">
    <location>
        <begin position="124"/>
        <end position="271"/>
    </location>
</feature>
<dbReference type="PROSITE" id="PS51914">
    <property type="entry name" value="MRH"/>
    <property type="match status" value="1"/>
</dbReference>
<keyword evidence="5" id="KW-0430">Lectin</keyword>
<feature type="signal peptide" evidence="9">
    <location>
        <begin position="1"/>
        <end position="19"/>
    </location>
</feature>
<feature type="region of interest" description="Disordered" evidence="8">
    <location>
        <begin position="406"/>
        <end position="438"/>
    </location>
</feature>
<dbReference type="EMBL" id="KQ474076">
    <property type="protein sequence ID" value="KPV76536.1"/>
    <property type="molecule type" value="Genomic_DNA"/>
</dbReference>
<feature type="compositionally biased region" description="Basic and acidic residues" evidence="8">
    <location>
        <begin position="570"/>
        <end position="580"/>
    </location>
</feature>
<feature type="region of interest" description="Disordered" evidence="8">
    <location>
        <begin position="550"/>
        <end position="580"/>
    </location>
</feature>
<feature type="region of interest" description="Disordered" evidence="8">
    <location>
        <begin position="460"/>
        <end position="481"/>
    </location>
</feature>
<dbReference type="InterPro" id="IPR009011">
    <property type="entry name" value="Man6P_isomerase_rcpt-bd_dom_sf"/>
</dbReference>
<feature type="chain" id="PRO_5008265578" description="Protein OS-9 homolog" evidence="9">
    <location>
        <begin position="20"/>
        <end position="580"/>
    </location>
</feature>
<evidence type="ECO:0000256" key="8">
    <source>
        <dbReference type="SAM" id="MobiDB-lite"/>
    </source>
</evidence>
<dbReference type="PANTHER" id="PTHR15414:SF0">
    <property type="entry name" value="ENDOPLASMIC RETICULUM LECTIN 1"/>
    <property type="match status" value="1"/>
</dbReference>
<keyword evidence="4 9" id="KW-0732">Signal</keyword>
<reference evidence="11 12" key="1">
    <citation type="journal article" date="2015" name="Front. Microbiol.">
        <title>Genome sequence of the plant growth promoting endophytic yeast Rhodotorula graminis WP1.</title>
        <authorList>
            <person name="Firrincieli A."/>
            <person name="Otillar R."/>
            <person name="Salamov A."/>
            <person name="Schmutz J."/>
            <person name="Khan Z."/>
            <person name="Redman R.S."/>
            <person name="Fleck N.D."/>
            <person name="Lindquist E."/>
            <person name="Grigoriev I.V."/>
            <person name="Doty S.L."/>
        </authorList>
    </citation>
    <scope>NUCLEOTIDE SEQUENCE [LARGE SCALE GENOMIC DNA]</scope>
    <source>
        <strain evidence="11 12">WP1</strain>
    </source>
</reference>
<dbReference type="GeneID" id="28976832"/>
<name>A0A194SAW2_RHOGW</name>
<feature type="compositionally biased region" description="Basic and acidic residues" evidence="8">
    <location>
        <begin position="416"/>
        <end position="437"/>
    </location>
</feature>
<dbReference type="GO" id="GO:0030970">
    <property type="term" value="P:retrograde protein transport, ER to cytosol"/>
    <property type="evidence" value="ECO:0007669"/>
    <property type="project" value="TreeGrafter"/>
</dbReference>
<evidence type="ECO:0000256" key="7">
    <source>
        <dbReference type="ARBA" id="ARBA00023157"/>
    </source>
</evidence>
<evidence type="ECO:0000259" key="10">
    <source>
        <dbReference type="PROSITE" id="PS51914"/>
    </source>
</evidence>
<keyword evidence="12" id="KW-1185">Reference proteome</keyword>
<organism evidence="11 12">
    <name type="scientific">Rhodotorula graminis (strain WP1)</name>
    <dbReference type="NCBI Taxonomy" id="578459"/>
    <lineage>
        <taxon>Eukaryota</taxon>
        <taxon>Fungi</taxon>
        <taxon>Dikarya</taxon>
        <taxon>Basidiomycota</taxon>
        <taxon>Pucciniomycotina</taxon>
        <taxon>Microbotryomycetes</taxon>
        <taxon>Sporidiobolales</taxon>
        <taxon>Sporidiobolaceae</taxon>
        <taxon>Rhodotorula</taxon>
    </lineage>
</organism>
<protein>
    <recommendedName>
        <fullName evidence="3">Protein OS-9 homolog</fullName>
    </recommendedName>
</protein>
<keyword evidence="6" id="KW-0256">Endoplasmic reticulum</keyword>
<dbReference type="InterPro" id="IPR012913">
    <property type="entry name" value="OS9-like_dom"/>
</dbReference>
<accession>A0A194SAW2</accession>
<evidence type="ECO:0000256" key="3">
    <source>
        <dbReference type="ARBA" id="ARBA00018727"/>
    </source>
</evidence>
<dbReference type="PANTHER" id="PTHR15414">
    <property type="entry name" value="OS-9-RELATED"/>
    <property type="match status" value="1"/>
</dbReference>
<dbReference type="Proteomes" id="UP000053890">
    <property type="component" value="Unassembled WGS sequence"/>
</dbReference>
<comment type="similarity">
    <text evidence="2">Belongs to the OS-9 family.</text>
</comment>
<sequence>MLGTARLLLALAIVRQTLALSSHSPRDLEALPAYAVSLAEHGILNDTIADLLAQDVEASSHPYPLKRHLLRTPSGQAFLCTVPAATGETKKQAGARADHDALVRARERERGVQHGLALLEPMRQGCLYLREGWFTYSFCYGNEIRQFHAYDMRVPGTNGPKEDPDADAYTLGMMPEPSFSPEPKYGSGRHSVELQVPTTLGGGDGLGWDEGGRYLSQVWDSGTICDKTGLPREVEVQYHCNTQTIDRIAHIRETSICRYVMLVHTPRLCGDPLFLEGHDKNQEPAATIECQPVVRRLQEQLPEQPAPAAVAPAPVSPVPVDQPPHHASTAAGAVDDDDLDLEHDVPRVDLQTTLDELLDTEGTLTLVYDPDSGEIESIVSDLGEDVFVDSDLKKQLFADMVQAAIGGADGEDGSDGVEKDDRHSDDDAPVGREKTTEESLENLAKLMHDTLAEALRAHAHPANEQRPPAPPGDAAPPAAAAPDPIASLLDVIRRATNPPSSDAERAAKPAPPMHPGLHKYLEGFSKEKRTVRVPPEAILGSEAHERLRARFARRYEAEEGEQEGAAGGEGDERTDPRDEL</sequence>
<evidence type="ECO:0000256" key="6">
    <source>
        <dbReference type="ARBA" id="ARBA00022824"/>
    </source>
</evidence>
<evidence type="ECO:0000313" key="11">
    <source>
        <dbReference type="EMBL" id="KPV76536.1"/>
    </source>
</evidence>
<feature type="region of interest" description="Disordered" evidence="8">
    <location>
        <begin position="496"/>
        <end position="519"/>
    </location>
</feature>
<evidence type="ECO:0000256" key="5">
    <source>
        <dbReference type="ARBA" id="ARBA00022734"/>
    </source>
</evidence>
<evidence type="ECO:0000256" key="4">
    <source>
        <dbReference type="ARBA" id="ARBA00022729"/>
    </source>
</evidence>
<dbReference type="InterPro" id="IPR045149">
    <property type="entry name" value="OS-9-like"/>
</dbReference>
<dbReference type="GO" id="GO:0030968">
    <property type="term" value="P:endoplasmic reticulum unfolded protein response"/>
    <property type="evidence" value="ECO:0007669"/>
    <property type="project" value="InterPro"/>
</dbReference>
<dbReference type="SUPFAM" id="SSF50911">
    <property type="entry name" value="Mannose 6-phosphate receptor domain"/>
    <property type="match status" value="1"/>
</dbReference>
<evidence type="ECO:0000256" key="9">
    <source>
        <dbReference type="SAM" id="SignalP"/>
    </source>
</evidence>
<dbReference type="RefSeq" id="XP_018272585.1">
    <property type="nucleotide sequence ID" value="XM_018416384.1"/>
</dbReference>
<comment type="subcellular location">
    <subcellularLocation>
        <location evidence="1">Endoplasmic reticulum membrane</location>
        <topology evidence="1">Peripheral membrane protein</topology>
        <orientation evidence="1">Lumenal side</orientation>
    </subcellularLocation>
</comment>
<evidence type="ECO:0000256" key="2">
    <source>
        <dbReference type="ARBA" id="ARBA00009918"/>
    </source>
</evidence>